<sequence>MANKIYKEKQSFNDLGIQALIALGGLGALFAAGKAVWQGNAELTYVLGCLAIAAGLGGIMWYLRSLRMKVSIDQKCIKYKLHPIHVKARKIEWEDVDSCVVVRSPLLSRWQGANLSYANEHFFSLSGRNGLSVTTKDGESYLIGCKNVDRLANSLDKLKLG</sequence>
<dbReference type="Proteomes" id="UP000650081">
    <property type="component" value="Unassembled WGS sequence"/>
</dbReference>
<feature type="transmembrane region" description="Helical" evidence="1">
    <location>
        <begin position="43"/>
        <end position="63"/>
    </location>
</feature>
<organism evidence="2 3">
    <name type="scientific">Neolewinella lacunae</name>
    <dbReference type="NCBI Taxonomy" id="1517758"/>
    <lineage>
        <taxon>Bacteria</taxon>
        <taxon>Pseudomonadati</taxon>
        <taxon>Bacteroidota</taxon>
        <taxon>Saprospiria</taxon>
        <taxon>Saprospirales</taxon>
        <taxon>Lewinellaceae</taxon>
        <taxon>Neolewinella</taxon>
    </lineage>
</organism>
<evidence type="ECO:0000313" key="3">
    <source>
        <dbReference type="Proteomes" id="UP000650081"/>
    </source>
</evidence>
<evidence type="ECO:0000313" key="2">
    <source>
        <dbReference type="EMBL" id="MBC6993149.1"/>
    </source>
</evidence>
<keyword evidence="1" id="KW-1133">Transmembrane helix</keyword>
<keyword evidence="1" id="KW-0472">Membrane</keyword>
<name>A0A923PH25_9BACT</name>
<gene>
    <name evidence="2" type="ORF">H9S92_03180</name>
</gene>
<reference evidence="2" key="1">
    <citation type="submission" date="2020-08" db="EMBL/GenBank/DDBJ databases">
        <title>Lewinella bacteria from marine environments.</title>
        <authorList>
            <person name="Zhong Y."/>
        </authorList>
    </citation>
    <scope>NUCLEOTIDE SEQUENCE</scope>
    <source>
        <strain evidence="2">KCTC 42187</strain>
    </source>
</reference>
<dbReference type="AlphaFoldDB" id="A0A923PH25"/>
<evidence type="ECO:0000256" key="1">
    <source>
        <dbReference type="SAM" id="Phobius"/>
    </source>
</evidence>
<accession>A0A923PH25</accession>
<feature type="transmembrane region" description="Helical" evidence="1">
    <location>
        <begin position="12"/>
        <end position="37"/>
    </location>
</feature>
<dbReference type="EMBL" id="JACSIT010000051">
    <property type="protein sequence ID" value="MBC6993149.1"/>
    <property type="molecule type" value="Genomic_DNA"/>
</dbReference>
<keyword evidence="1" id="KW-0812">Transmembrane</keyword>
<dbReference type="RefSeq" id="WP_187465273.1">
    <property type="nucleotide sequence ID" value="NZ_JACSIT010000051.1"/>
</dbReference>
<keyword evidence="3" id="KW-1185">Reference proteome</keyword>
<protein>
    <submittedName>
        <fullName evidence="2">Uncharacterized protein</fullName>
    </submittedName>
</protein>
<comment type="caution">
    <text evidence="2">The sequence shown here is derived from an EMBL/GenBank/DDBJ whole genome shotgun (WGS) entry which is preliminary data.</text>
</comment>
<proteinExistence type="predicted"/>